<gene>
    <name evidence="2" type="ORF">FD25_GL001444</name>
</gene>
<keyword evidence="1" id="KW-0472">Membrane</keyword>
<proteinExistence type="predicted"/>
<accession>A0A0R1LMV7</accession>
<dbReference type="OrthoDB" id="2327897at2"/>
<feature type="transmembrane region" description="Helical" evidence="1">
    <location>
        <begin position="78"/>
        <end position="99"/>
    </location>
</feature>
<protein>
    <submittedName>
        <fullName evidence="2">Uncharacterized protein</fullName>
    </submittedName>
</protein>
<dbReference type="EMBL" id="AZDV01000028">
    <property type="protein sequence ID" value="KRK94113.1"/>
    <property type="molecule type" value="Genomic_DNA"/>
</dbReference>
<sequence length="179" mass="20035">MAKLRISRFTTKVLMGWCVLLFVVLLALGFSHLVEPHAITLHALTLNGFLASILMGLRVIVLFLVFSTIPMRWPITLLAFMTLTIGVVATYQFITVVLAGNFLVMFLYLIFVIAFLVLLYTAILMTSETIIHNDWEKGGSYLKHWGLALLNSIRQYSLPLLISLVISSLALTLTNSVTF</sequence>
<keyword evidence="1" id="KW-0812">Transmembrane</keyword>
<dbReference type="STRING" id="1423715.FD25_GL001444"/>
<dbReference type="AlphaFoldDB" id="A0A0R1LMV7"/>
<feature type="transmembrane region" description="Helical" evidence="1">
    <location>
        <begin position="46"/>
        <end position="66"/>
    </location>
</feature>
<name>A0A0R1LMV7_9LACO</name>
<evidence type="ECO:0000313" key="2">
    <source>
        <dbReference type="EMBL" id="KRK94113.1"/>
    </source>
</evidence>
<dbReference type="PATRIC" id="fig|1423715.3.peg.1480"/>
<evidence type="ECO:0000313" key="3">
    <source>
        <dbReference type="Proteomes" id="UP000051955"/>
    </source>
</evidence>
<reference evidence="2 3" key="1">
    <citation type="journal article" date="2015" name="Genome Announc.">
        <title>Expanding the biotechnology potential of lactobacilli through comparative genomics of 213 strains and associated genera.</title>
        <authorList>
            <person name="Sun Z."/>
            <person name="Harris H.M."/>
            <person name="McCann A."/>
            <person name="Guo C."/>
            <person name="Argimon S."/>
            <person name="Zhang W."/>
            <person name="Yang X."/>
            <person name="Jeffery I.B."/>
            <person name="Cooney J.C."/>
            <person name="Kagawa T.F."/>
            <person name="Liu W."/>
            <person name="Song Y."/>
            <person name="Salvetti E."/>
            <person name="Wrobel A."/>
            <person name="Rasinkangas P."/>
            <person name="Parkhill J."/>
            <person name="Rea M.C."/>
            <person name="O'Sullivan O."/>
            <person name="Ritari J."/>
            <person name="Douillard F.P."/>
            <person name="Paul Ross R."/>
            <person name="Yang R."/>
            <person name="Briner A.E."/>
            <person name="Felis G.E."/>
            <person name="de Vos W.M."/>
            <person name="Barrangou R."/>
            <person name="Klaenhammer T.R."/>
            <person name="Caufield P.W."/>
            <person name="Cui Y."/>
            <person name="Zhang H."/>
            <person name="O'Toole P.W."/>
        </authorList>
    </citation>
    <scope>NUCLEOTIDE SEQUENCE [LARGE SCALE GENOMIC DNA]</scope>
    <source>
        <strain evidence="2 3">DSM 19394</strain>
    </source>
</reference>
<dbReference type="RefSeq" id="WP_057804824.1">
    <property type="nucleotide sequence ID" value="NZ_AZDV01000028.1"/>
</dbReference>
<comment type="caution">
    <text evidence="2">The sequence shown here is derived from an EMBL/GenBank/DDBJ whole genome shotgun (WGS) entry which is preliminary data.</text>
</comment>
<keyword evidence="1" id="KW-1133">Transmembrane helix</keyword>
<feature type="transmembrane region" description="Helical" evidence="1">
    <location>
        <begin position="158"/>
        <end position="177"/>
    </location>
</feature>
<feature type="transmembrane region" description="Helical" evidence="1">
    <location>
        <begin position="105"/>
        <end position="125"/>
    </location>
</feature>
<dbReference type="Proteomes" id="UP000051955">
    <property type="component" value="Unassembled WGS sequence"/>
</dbReference>
<organism evidence="2 3">
    <name type="scientific">Levilactobacillus acidifarinae DSM 19394 = JCM 15949</name>
    <dbReference type="NCBI Taxonomy" id="1423715"/>
    <lineage>
        <taxon>Bacteria</taxon>
        <taxon>Bacillati</taxon>
        <taxon>Bacillota</taxon>
        <taxon>Bacilli</taxon>
        <taxon>Lactobacillales</taxon>
        <taxon>Lactobacillaceae</taxon>
        <taxon>Levilactobacillus</taxon>
    </lineage>
</organism>
<evidence type="ECO:0000256" key="1">
    <source>
        <dbReference type="SAM" id="Phobius"/>
    </source>
</evidence>
<keyword evidence="3" id="KW-1185">Reference proteome</keyword>